<evidence type="ECO:0000256" key="1">
    <source>
        <dbReference type="PROSITE-ProRule" id="PRU00290"/>
    </source>
</evidence>
<evidence type="ECO:0000313" key="4">
    <source>
        <dbReference type="EMBL" id="EJK61905.1"/>
    </source>
</evidence>
<name>K0S9D2_THAOC</name>
<evidence type="ECO:0000256" key="2">
    <source>
        <dbReference type="SAM" id="Phobius"/>
    </source>
</evidence>
<gene>
    <name evidence="4" type="ORF">THAOC_17518</name>
</gene>
<dbReference type="CDD" id="cd15843">
    <property type="entry name" value="R-SNARE"/>
    <property type="match status" value="1"/>
</dbReference>
<dbReference type="AlphaFoldDB" id="K0S9D2"/>
<keyword evidence="2" id="KW-0812">Transmembrane</keyword>
<organism evidence="4 5">
    <name type="scientific">Thalassiosira oceanica</name>
    <name type="common">Marine diatom</name>
    <dbReference type="NCBI Taxonomy" id="159749"/>
    <lineage>
        <taxon>Eukaryota</taxon>
        <taxon>Sar</taxon>
        <taxon>Stramenopiles</taxon>
        <taxon>Ochrophyta</taxon>
        <taxon>Bacillariophyta</taxon>
        <taxon>Coscinodiscophyceae</taxon>
        <taxon>Thalassiosirophycidae</taxon>
        <taxon>Thalassiosirales</taxon>
        <taxon>Thalassiosiraceae</taxon>
        <taxon>Thalassiosira</taxon>
    </lineage>
</organism>
<reference evidence="4 5" key="1">
    <citation type="journal article" date="2012" name="Genome Biol.">
        <title>Genome and low-iron response of an oceanic diatom adapted to chronic iron limitation.</title>
        <authorList>
            <person name="Lommer M."/>
            <person name="Specht M."/>
            <person name="Roy A.S."/>
            <person name="Kraemer L."/>
            <person name="Andreson R."/>
            <person name="Gutowska M.A."/>
            <person name="Wolf J."/>
            <person name="Bergner S.V."/>
            <person name="Schilhabel M.B."/>
            <person name="Klostermeier U.C."/>
            <person name="Beiko R.G."/>
            <person name="Rosenstiel P."/>
            <person name="Hippler M."/>
            <person name="Laroche J."/>
        </authorList>
    </citation>
    <scope>NUCLEOTIDE SEQUENCE [LARGE SCALE GENOMIC DNA]</scope>
    <source>
        <strain evidence="4 5">CCMP1005</strain>
    </source>
</reference>
<keyword evidence="1" id="KW-0175">Coiled coil</keyword>
<evidence type="ECO:0000313" key="5">
    <source>
        <dbReference type="Proteomes" id="UP000266841"/>
    </source>
</evidence>
<keyword evidence="2" id="KW-0472">Membrane</keyword>
<dbReference type="InterPro" id="IPR051097">
    <property type="entry name" value="Synaptobrevin-like_transport"/>
</dbReference>
<evidence type="ECO:0000259" key="3">
    <source>
        <dbReference type="PROSITE" id="PS50892"/>
    </source>
</evidence>
<dbReference type="PANTHER" id="PTHR21136">
    <property type="entry name" value="SNARE PROTEINS"/>
    <property type="match status" value="1"/>
</dbReference>
<keyword evidence="5" id="KW-1185">Reference proteome</keyword>
<dbReference type="InterPro" id="IPR042855">
    <property type="entry name" value="V_SNARE_CC"/>
</dbReference>
<dbReference type="EMBL" id="AGNL01019335">
    <property type="protein sequence ID" value="EJK61905.1"/>
    <property type="molecule type" value="Genomic_DNA"/>
</dbReference>
<dbReference type="Gene3D" id="1.20.5.110">
    <property type="match status" value="1"/>
</dbReference>
<dbReference type="SUPFAM" id="SSF58038">
    <property type="entry name" value="SNARE fusion complex"/>
    <property type="match status" value="1"/>
</dbReference>
<sequence>YAAYRITKAKAYEMDKKFSNELAKLMYFYNENRSKMVTNGAVNSLLIKVDDLKGLLGDNIKMVLERESKLDSLVKQSDDMLNETKVFTKRSKSLKSKMKRQHFYYYIIAAVFGFLVIYFLAAECYIAVADERCKKPSTSHVGPTPGPWQSLQRI</sequence>
<proteinExistence type="predicted"/>
<accession>K0S9D2</accession>
<dbReference type="Proteomes" id="UP000266841">
    <property type="component" value="Unassembled WGS sequence"/>
</dbReference>
<dbReference type="Pfam" id="PF00957">
    <property type="entry name" value="Synaptobrevin"/>
    <property type="match status" value="1"/>
</dbReference>
<feature type="domain" description="V-SNARE coiled-coil homology" evidence="3">
    <location>
        <begin position="41"/>
        <end position="101"/>
    </location>
</feature>
<protein>
    <recommendedName>
        <fullName evidence="3">V-SNARE coiled-coil homology domain-containing protein</fullName>
    </recommendedName>
</protein>
<feature type="transmembrane region" description="Helical" evidence="2">
    <location>
        <begin position="103"/>
        <end position="128"/>
    </location>
</feature>
<dbReference type="PANTHER" id="PTHR21136:SF168">
    <property type="entry name" value="VESICLE-ASSOCIATED MEMBRANE PROTEIN 9"/>
    <property type="match status" value="1"/>
</dbReference>
<dbReference type="eggNOG" id="KOG0859">
    <property type="taxonomic scope" value="Eukaryota"/>
</dbReference>
<dbReference type="PROSITE" id="PS50892">
    <property type="entry name" value="V_SNARE"/>
    <property type="match status" value="1"/>
</dbReference>
<comment type="caution">
    <text evidence="4">The sequence shown here is derived from an EMBL/GenBank/DDBJ whole genome shotgun (WGS) entry which is preliminary data.</text>
</comment>
<dbReference type="OrthoDB" id="248747at2759"/>
<keyword evidence="2" id="KW-1133">Transmembrane helix</keyword>
<feature type="non-terminal residue" evidence="4">
    <location>
        <position position="1"/>
    </location>
</feature>